<dbReference type="InterPro" id="IPR015421">
    <property type="entry name" value="PyrdxlP-dep_Trfase_major"/>
</dbReference>
<dbReference type="InterPro" id="IPR036388">
    <property type="entry name" value="WH-like_DNA-bd_sf"/>
</dbReference>
<dbReference type="PANTHER" id="PTHR46577:SF1">
    <property type="entry name" value="HTH-TYPE TRANSCRIPTIONAL REGULATORY PROTEIN GABR"/>
    <property type="match status" value="1"/>
</dbReference>
<dbReference type="AlphaFoldDB" id="A0A1H7SN34"/>
<evidence type="ECO:0000256" key="1">
    <source>
        <dbReference type="ARBA" id="ARBA00005384"/>
    </source>
</evidence>
<dbReference type="SUPFAM" id="SSF53383">
    <property type="entry name" value="PLP-dependent transferases"/>
    <property type="match status" value="1"/>
</dbReference>
<dbReference type="InterPro" id="IPR000524">
    <property type="entry name" value="Tscrpt_reg_HTH_GntR"/>
</dbReference>
<dbReference type="EMBL" id="FOAN01000005">
    <property type="protein sequence ID" value="SEL73154.1"/>
    <property type="molecule type" value="Genomic_DNA"/>
</dbReference>
<reference evidence="8" key="1">
    <citation type="submission" date="2016-10" db="EMBL/GenBank/DDBJ databases">
        <authorList>
            <person name="Varghese N."/>
            <person name="Submissions S."/>
        </authorList>
    </citation>
    <scope>NUCLEOTIDE SEQUENCE [LARGE SCALE GENOMIC DNA]</scope>
    <source>
        <strain evidence="8">LMG 26383,CCUG 61248,R- 45681</strain>
    </source>
</reference>
<keyword evidence="7" id="KW-0032">Aminotransferase</keyword>
<evidence type="ECO:0000313" key="8">
    <source>
        <dbReference type="Proteomes" id="UP000199664"/>
    </source>
</evidence>
<dbReference type="Gene3D" id="1.10.10.10">
    <property type="entry name" value="Winged helix-like DNA-binding domain superfamily/Winged helix DNA-binding domain"/>
    <property type="match status" value="1"/>
</dbReference>
<dbReference type="InterPro" id="IPR004839">
    <property type="entry name" value="Aminotransferase_I/II_large"/>
</dbReference>
<dbReference type="STRING" id="1036779.SAMN04515666_105107"/>
<evidence type="ECO:0000256" key="3">
    <source>
        <dbReference type="ARBA" id="ARBA00023015"/>
    </source>
</evidence>
<sequence length="465" mass="48782">MDWLPDLTRSDKPRYLAIADRIAADIAAGALSAGDRLPPQRRLAEALAIDFTTVARGYVEAQRRGLVESRVGQGTFVKAATVKTPATGRDSIPRPAMPELVDLSMTLPPEPDDPALVARLRQGMVEVSERLVSLLRYQPLGGSPADKAAAALWLGRRGLAPASEQLFVVPGANAALLAILSALARPGDAVMCEALTYPGIRSICAQLGLSLTGLAMDGDGLDPDAFAEACGRLKPKALYLNPVLQNPTTITMPERRRGEVAAIARRHGVAIIEDDAYGFLPPDAPAPFAALAPELTWHIAGLSKCLGAGLRLAYVVVSDLRSGWPFAAALRASSIMASPLTAALATHWIEDGSADALLAFVRAETAARQRLAAEILPAGSSSADPLSFNLWLELPQPWTRAAFVGQMQATGIGIVASDAFTAKGPAPEAARICLGGPIGRKALGDALAFMAHALEQAPEASVRAL</sequence>
<dbReference type="Gene3D" id="3.40.640.10">
    <property type="entry name" value="Type I PLP-dependent aspartate aminotransferase-like (Major domain)"/>
    <property type="match status" value="1"/>
</dbReference>
<accession>A0A1H7SN34</accession>
<organism evidence="7 8">
    <name type="scientific">Bosea lupini</name>
    <dbReference type="NCBI Taxonomy" id="1036779"/>
    <lineage>
        <taxon>Bacteria</taxon>
        <taxon>Pseudomonadati</taxon>
        <taxon>Pseudomonadota</taxon>
        <taxon>Alphaproteobacteria</taxon>
        <taxon>Hyphomicrobiales</taxon>
        <taxon>Boseaceae</taxon>
        <taxon>Bosea</taxon>
    </lineage>
</organism>
<dbReference type="GO" id="GO:0008483">
    <property type="term" value="F:transaminase activity"/>
    <property type="evidence" value="ECO:0007669"/>
    <property type="project" value="UniProtKB-KW"/>
</dbReference>
<dbReference type="GO" id="GO:0030170">
    <property type="term" value="F:pyridoxal phosphate binding"/>
    <property type="evidence" value="ECO:0007669"/>
    <property type="project" value="InterPro"/>
</dbReference>
<dbReference type="GO" id="GO:0003700">
    <property type="term" value="F:DNA-binding transcription factor activity"/>
    <property type="evidence" value="ECO:0007669"/>
    <property type="project" value="InterPro"/>
</dbReference>
<dbReference type="Gene3D" id="3.90.1150.10">
    <property type="entry name" value="Aspartate Aminotransferase, domain 1"/>
    <property type="match status" value="1"/>
</dbReference>
<evidence type="ECO:0000256" key="4">
    <source>
        <dbReference type="ARBA" id="ARBA00023125"/>
    </source>
</evidence>
<evidence type="ECO:0000256" key="5">
    <source>
        <dbReference type="ARBA" id="ARBA00023163"/>
    </source>
</evidence>
<keyword evidence="4 7" id="KW-0238">DNA-binding</keyword>
<dbReference type="Pfam" id="PF00155">
    <property type="entry name" value="Aminotran_1_2"/>
    <property type="match status" value="1"/>
</dbReference>
<dbReference type="SUPFAM" id="SSF46785">
    <property type="entry name" value="Winged helix' DNA-binding domain"/>
    <property type="match status" value="1"/>
</dbReference>
<dbReference type="CDD" id="cd00609">
    <property type="entry name" value="AAT_like"/>
    <property type="match status" value="1"/>
</dbReference>
<dbReference type="InterPro" id="IPR015422">
    <property type="entry name" value="PyrdxlP-dep_Trfase_small"/>
</dbReference>
<dbReference type="InterPro" id="IPR051446">
    <property type="entry name" value="HTH_trans_reg/aminotransferase"/>
</dbReference>
<evidence type="ECO:0000313" key="7">
    <source>
        <dbReference type="EMBL" id="SEL73154.1"/>
    </source>
</evidence>
<feature type="domain" description="HTH gntR-type" evidence="6">
    <location>
        <begin position="12"/>
        <end position="80"/>
    </location>
</feature>
<gene>
    <name evidence="7" type="ORF">SAMN04515666_105107</name>
</gene>
<dbReference type="SMART" id="SM00345">
    <property type="entry name" value="HTH_GNTR"/>
    <property type="match status" value="1"/>
</dbReference>
<evidence type="ECO:0000256" key="2">
    <source>
        <dbReference type="ARBA" id="ARBA00022898"/>
    </source>
</evidence>
<dbReference type="InterPro" id="IPR015424">
    <property type="entry name" value="PyrdxlP-dep_Trfase"/>
</dbReference>
<name>A0A1H7SN34_9HYPH</name>
<keyword evidence="5" id="KW-0804">Transcription</keyword>
<keyword evidence="2" id="KW-0663">Pyridoxal phosphate</keyword>
<dbReference type="PANTHER" id="PTHR46577">
    <property type="entry name" value="HTH-TYPE TRANSCRIPTIONAL REGULATORY PROTEIN GABR"/>
    <property type="match status" value="1"/>
</dbReference>
<keyword evidence="8" id="KW-1185">Reference proteome</keyword>
<dbReference type="Pfam" id="PF00392">
    <property type="entry name" value="GntR"/>
    <property type="match status" value="1"/>
</dbReference>
<evidence type="ECO:0000259" key="6">
    <source>
        <dbReference type="PROSITE" id="PS50949"/>
    </source>
</evidence>
<protein>
    <submittedName>
        <fullName evidence="7">DNA-binding transcriptional regulator, MocR family, contains an aminotransferase domain</fullName>
    </submittedName>
</protein>
<dbReference type="OrthoDB" id="9804020at2"/>
<dbReference type="RefSeq" id="WP_091836291.1">
    <property type="nucleotide sequence ID" value="NZ_FOAN01000005.1"/>
</dbReference>
<dbReference type="Proteomes" id="UP000199664">
    <property type="component" value="Unassembled WGS sequence"/>
</dbReference>
<keyword evidence="7" id="KW-0808">Transferase</keyword>
<dbReference type="GO" id="GO:0003677">
    <property type="term" value="F:DNA binding"/>
    <property type="evidence" value="ECO:0007669"/>
    <property type="project" value="UniProtKB-KW"/>
</dbReference>
<dbReference type="PROSITE" id="PS50949">
    <property type="entry name" value="HTH_GNTR"/>
    <property type="match status" value="1"/>
</dbReference>
<dbReference type="InterPro" id="IPR036390">
    <property type="entry name" value="WH_DNA-bd_sf"/>
</dbReference>
<proteinExistence type="inferred from homology"/>
<keyword evidence="3" id="KW-0805">Transcription regulation</keyword>
<comment type="similarity">
    <text evidence="1">In the C-terminal section; belongs to the class-I pyridoxal-phosphate-dependent aminotransferase family.</text>
</comment>